<name>A0A540M8F1_MALBA</name>
<dbReference type="STRING" id="106549.A0A540M8F1"/>
<evidence type="ECO:0000256" key="9">
    <source>
        <dbReference type="ARBA" id="ARBA00023136"/>
    </source>
</evidence>
<feature type="transmembrane region" description="Helical" evidence="12">
    <location>
        <begin position="112"/>
        <end position="131"/>
    </location>
</feature>
<evidence type="ECO:0000313" key="14">
    <source>
        <dbReference type="Proteomes" id="UP000315295"/>
    </source>
</evidence>
<keyword evidence="6 12" id="KW-0812">Transmembrane</keyword>
<feature type="transmembrane region" description="Helical" evidence="12">
    <location>
        <begin position="181"/>
        <end position="202"/>
    </location>
</feature>
<comment type="subcellular location">
    <subcellularLocation>
        <location evidence="1">Endoplasmic reticulum membrane</location>
        <topology evidence="1">Multi-pass membrane protein</topology>
    </subcellularLocation>
</comment>
<comment type="catalytic activity">
    <reaction evidence="10">
        <text>an alpha-D-Man-(1-&gt;2)-alpha-D-Man-(1-&gt;2)-alpha-D-Man-(1-&gt;3)-[alpha-D-Man-(1-&gt;6)]-beta-D-Man-(1-&gt;4)-beta-D-GlcNAc-(1-&gt;4)-alpha-D-GlcNAc-diphospho-di-trans,poly-cis-dolichol + a di-trans,poly-cis-dolichyl beta-D-mannosyl phosphate = an alpha-D-Man-(1-&gt;2)-alpha-D-Man-(1-&gt;2)-alpha-D-Man-(1-&gt;3)-[alpha-D-Man-(1-&gt;3)-alpha-D-Man-(1-&gt;6)]-beta-D-Man-(1-&gt;4)-beta-D-GlcNAc-(1-&gt;4)-alpha-D-GlcNAc-diphospho-di-trans,poly-cis-dolichol + a di-trans,poly-cis-dolichyl phosphate + H(+)</text>
        <dbReference type="Rhea" id="RHEA:29527"/>
        <dbReference type="Rhea" id="RHEA-COMP:19498"/>
        <dbReference type="Rhea" id="RHEA-COMP:19501"/>
        <dbReference type="Rhea" id="RHEA-COMP:19516"/>
        <dbReference type="Rhea" id="RHEA-COMP:19517"/>
        <dbReference type="ChEBI" id="CHEBI:15378"/>
        <dbReference type="ChEBI" id="CHEBI:57683"/>
        <dbReference type="ChEBI" id="CHEBI:58211"/>
        <dbReference type="ChEBI" id="CHEBI:132515"/>
        <dbReference type="ChEBI" id="CHEBI:132516"/>
        <dbReference type="EC" id="2.4.1.258"/>
    </reaction>
    <physiologicalReaction direction="left-to-right" evidence="10">
        <dbReference type="Rhea" id="RHEA:29528"/>
    </physiologicalReaction>
</comment>
<dbReference type="AlphaFoldDB" id="A0A540M8F1"/>
<feature type="transmembrane region" description="Helical" evidence="12">
    <location>
        <begin position="88"/>
        <end position="105"/>
    </location>
</feature>
<reference evidence="13 14" key="1">
    <citation type="journal article" date="2019" name="G3 (Bethesda)">
        <title>Sequencing of a Wild Apple (Malus baccata) Genome Unravels the Differences Between Cultivated and Wild Apple Species Regarding Disease Resistance and Cold Tolerance.</title>
        <authorList>
            <person name="Chen X."/>
        </authorList>
    </citation>
    <scope>NUCLEOTIDE SEQUENCE [LARGE SCALE GENOMIC DNA]</scope>
    <source>
        <strain evidence="14">cv. Shandingzi</strain>
        <tissue evidence="13">Leaves</tissue>
    </source>
</reference>
<evidence type="ECO:0000313" key="13">
    <source>
        <dbReference type="EMBL" id="TQD95030.1"/>
    </source>
</evidence>
<keyword evidence="5" id="KW-0808">Transferase</keyword>
<accession>A0A540M8F1</accession>
<keyword evidence="4" id="KW-0328">Glycosyltransferase</keyword>
<dbReference type="PANTHER" id="PTHR12646">
    <property type="entry name" value="NOT56 - RELATED"/>
    <property type="match status" value="1"/>
</dbReference>
<evidence type="ECO:0000256" key="3">
    <source>
        <dbReference type="ARBA" id="ARBA00011964"/>
    </source>
</evidence>
<keyword evidence="14" id="KW-1185">Reference proteome</keyword>
<evidence type="ECO:0000256" key="5">
    <source>
        <dbReference type="ARBA" id="ARBA00022679"/>
    </source>
</evidence>
<dbReference type="PANTHER" id="PTHR12646:SF0">
    <property type="entry name" value="DOL-P-MAN:MAN(5)GLCNAC(2)-PP-DOL ALPHA-1,3-MANNOSYLTRANSFERASE"/>
    <property type="match status" value="1"/>
</dbReference>
<feature type="region of interest" description="Disordered" evidence="11">
    <location>
        <begin position="409"/>
        <end position="446"/>
    </location>
</feature>
<keyword evidence="7" id="KW-0256">Endoplasmic reticulum</keyword>
<dbReference type="GO" id="GO:0005789">
    <property type="term" value="C:endoplasmic reticulum membrane"/>
    <property type="evidence" value="ECO:0007669"/>
    <property type="project" value="UniProtKB-SubCell"/>
</dbReference>
<dbReference type="Pfam" id="PF05208">
    <property type="entry name" value="ALG3"/>
    <property type="match status" value="1"/>
</dbReference>
<evidence type="ECO:0000256" key="11">
    <source>
        <dbReference type="SAM" id="MobiDB-lite"/>
    </source>
</evidence>
<organism evidence="13 14">
    <name type="scientific">Malus baccata</name>
    <name type="common">Siberian crab apple</name>
    <name type="synonym">Pyrus baccata</name>
    <dbReference type="NCBI Taxonomy" id="106549"/>
    <lineage>
        <taxon>Eukaryota</taxon>
        <taxon>Viridiplantae</taxon>
        <taxon>Streptophyta</taxon>
        <taxon>Embryophyta</taxon>
        <taxon>Tracheophyta</taxon>
        <taxon>Spermatophyta</taxon>
        <taxon>Magnoliopsida</taxon>
        <taxon>eudicotyledons</taxon>
        <taxon>Gunneridae</taxon>
        <taxon>Pentapetalae</taxon>
        <taxon>rosids</taxon>
        <taxon>fabids</taxon>
        <taxon>Rosales</taxon>
        <taxon>Rosaceae</taxon>
        <taxon>Amygdaloideae</taxon>
        <taxon>Maleae</taxon>
        <taxon>Malus</taxon>
    </lineage>
</organism>
<feature type="compositionally biased region" description="Basic and acidic residues" evidence="11">
    <location>
        <begin position="435"/>
        <end position="446"/>
    </location>
</feature>
<keyword evidence="8 12" id="KW-1133">Transmembrane helix</keyword>
<sequence length="446" mass="49911">MAGRLTAATRPKPPQRRRISNSSNPKFLKDPKLLFSSALLLCDAILVALIIAYVPYTKIDWDAYMSQVSGFLGGERDYANLKGDTGPLVYPAGFLYFYSAIQYVTGGQVHPAQILFGILYIINLGIILFIYGKTDVVPWWAFILLCLSKRVHSIFVLRLFNDCLAMMLLYASLASLLYQKWHLGLIIFSGAVSIKMNVLLYAPPLLLLMLKAMSIGGVISALSGAALVQVLLGMPFIISHPFAYISRAFNLGRVFILFWSVNFKFVPEPIFVSKAFAISLLIAHLGLLTAFAHYRWCMHEGGLFKFLYSRLDRIKLKFALTSSFPLKKSFNIHSSNRVLRKECHTAPKGPDASPSQLLYGRKKEQEEHFQKLQRMDGHDSEDPKQSTADMSAFVQNLLQQMMGSRINELESSINDLKTEMGMEGSPSPMQQSKPASDEVKQDEGSA</sequence>
<protein>
    <recommendedName>
        <fullName evidence="3">dolichyl-P-Man:Man5GlcNAc2-PP-dolichol alpha-1,3-mannosyltransferase</fullName>
        <ecNumber evidence="3">2.4.1.258</ecNumber>
    </recommendedName>
</protein>
<evidence type="ECO:0000256" key="6">
    <source>
        <dbReference type="ARBA" id="ARBA00022692"/>
    </source>
</evidence>
<evidence type="ECO:0000256" key="12">
    <source>
        <dbReference type="SAM" id="Phobius"/>
    </source>
</evidence>
<feature type="transmembrane region" description="Helical" evidence="12">
    <location>
        <begin position="33"/>
        <end position="56"/>
    </location>
</feature>
<feature type="transmembrane region" description="Helical" evidence="12">
    <location>
        <begin position="208"/>
        <end position="232"/>
    </location>
</feature>
<evidence type="ECO:0000256" key="7">
    <source>
        <dbReference type="ARBA" id="ARBA00022824"/>
    </source>
</evidence>
<keyword evidence="9 12" id="KW-0472">Membrane</keyword>
<evidence type="ECO:0000256" key="10">
    <source>
        <dbReference type="ARBA" id="ARBA00049506"/>
    </source>
</evidence>
<evidence type="ECO:0000256" key="8">
    <source>
        <dbReference type="ARBA" id="ARBA00022989"/>
    </source>
</evidence>
<dbReference type="EC" id="2.4.1.258" evidence="3"/>
<dbReference type="GO" id="GO:0052925">
    <property type="term" value="F:dol-P-Man:Man(5)GlcNAc(2)-PP-Dol alpha-1,3-mannosyltransferase activity"/>
    <property type="evidence" value="ECO:0007669"/>
    <property type="project" value="UniProtKB-EC"/>
</dbReference>
<evidence type="ECO:0000256" key="2">
    <source>
        <dbReference type="ARBA" id="ARBA00004922"/>
    </source>
</evidence>
<comment type="caution">
    <text evidence="13">The sequence shown here is derived from an EMBL/GenBank/DDBJ whole genome shotgun (WGS) entry which is preliminary data.</text>
</comment>
<evidence type="ECO:0000256" key="4">
    <source>
        <dbReference type="ARBA" id="ARBA00022676"/>
    </source>
</evidence>
<dbReference type="EMBL" id="VIEB01000328">
    <property type="protein sequence ID" value="TQD95030.1"/>
    <property type="molecule type" value="Genomic_DNA"/>
</dbReference>
<feature type="transmembrane region" description="Helical" evidence="12">
    <location>
        <begin position="244"/>
        <end position="263"/>
    </location>
</feature>
<dbReference type="InterPro" id="IPR007873">
    <property type="entry name" value="Glycosyltransferase_ALG3"/>
</dbReference>
<gene>
    <name evidence="13" type="ORF">C1H46_019375</name>
</gene>
<comment type="pathway">
    <text evidence="2">Protein modification; protein glycosylation.</text>
</comment>
<feature type="region of interest" description="Disordered" evidence="11">
    <location>
        <begin position="1"/>
        <end position="24"/>
    </location>
</feature>
<proteinExistence type="predicted"/>
<dbReference type="Proteomes" id="UP000315295">
    <property type="component" value="Unassembled WGS sequence"/>
</dbReference>
<evidence type="ECO:0000256" key="1">
    <source>
        <dbReference type="ARBA" id="ARBA00004477"/>
    </source>
</evidence>
<feature type="transmembrane region" description="Helical" evidence="12">
    <location>
        <begin position="275"/>
        <end position="296"/>
    </location>
</feature>